<dbReference type="EMBL" id="JBHUMM010000043">
    <property type="protein sequence ID" value="MFD2672720.1"/>
    <property type="molecule type" value="Genomic_DNA"/>
</dbReference>
<keyword evidence="3" id="KW-0808">Transferase</keyword>
<dbReference type="InterPro" id="IPR029044">
    <property type="entry name" value="Nucleotide-diphossugar_trans"/>
</dbReference>
<dbReference type="InterPro" id="IPR001173">
    <property type="entry name" value="Glyco_trans_2-like"/>
</dbReference>
<dbReference type="Pfam" id="PF00535">
    <property type="entry name" value="Glycos_transf_2"/>
    <property type="match status" value="1"/>
</dbReference>
<keyword evidence="3" id="KW-0328">Glycosyltransferase</keyword>
<gene>
    <name evidence="3" type="ORF">ACFSUC_14225</name>
</gene>
<dbReference type="RefSeq" id="WP_379930284.1">
    <property type="nucleotide sequence ID" value="NZ_JBHUMM010000043.1"/>
</dbReference>
<dbReference type="CDD" id="cd02511">
    <property type="entry name" value="Beta4Glucosyltransferase"/>
    <property type="match status" value="1"/>
</dbReference>
<evidence type="ECO:0000259" key="2">
    <source>
        <dbReference type="Pfam" id="PF00535"/>
    </source>
</evidence>
<dbReference type="PANTHER" id="PTHR43630:SF2">
    <property type="entry name" value="GLYCOSYLTRANSFERASE"/>
    <property type="match status" value="1"/>
</dbReference>
<keyword evidence="4" id="KW-1185">Reference proteome</keyword>
<dbReference type="SUPFAM" id="SSF53448">
    <property type="entry name" value="Nucleotide-diphospho-sugar transferases"/>
    <property type="match status" value="1"/>
</dbReference>
<dbReference type="GO" id="GO:0016757">
    <property type="term" value="F:glycosyltransferase activity"/>
    <property type="evidence" value="ECO:0007669"/>
    <property type="project" value="UniProtKB-KW"/>
</dbReference>
<sequence length="275" mass="32146">MSVCKLSVVMITKNEQERIAQAIQSCQSIADEIVILDSGSTDQTVTIAGKLGCEVVFHPWEGFAKQRNVGADHAMHDWIFVIDADEWLDETLQQAIKDWKAQPHDPKLVYSVYRIGNFLGSWLHRGERLLRLYHKRHHQFTETPVHEVIDAAKSEIRTLEGVLMHDGFRSIQDHVRRFNMYTDLDARKAHDSKGKFRTHRLLWRPPAKFIQKYVMHKLFMSGLAGLSVSIFWAYYEFLKQLKWYELEWQRKQERRTSLLPPASSVIPSVRKGMEE</sequence>
<keyword evidence="1" id="KW-1133">Transmembrane helix</keyword>
<evidence type="ECO:0000313" key="3">
    <source>
        <dbReference type="EMBL" id="MFD2672720.1"/>
    </source>
</evidence>
<name>A0ABW5RDQ3_9BACL</name>
<dbReference type="Proteomes" id="UP001597497">
    <property type="component" value="Unassembled WGS sequence"/>
</dbReference>
<feature type="domain" description="Glycosyltransferase 2-like" evidence="2">
    <location>
        <begin position="7"/>
        <end position="150"/>
    </location>
</feature>
<keyword evidence="1" id="KW-0472">Membrane</keyword>
<accession>A0ABW5RDQ3</accession>
<evidence type="ECO:0000256" key="1">
    <source>
        <dbReference type="SAM" id="Phobius"/>
    </source>
</evidence>
<organism evidence="3 4">
    <name type="scientific">Marinicrinis sediminis</name>
    <dbReference type="NCBI Taxonomy" id="1652465"/>
    <lineage>
        <taxon>Bacteria</taxon>
        <taxon>Bacillati</taxon>
        <taxon>Bacillota</taxon>
        <taxon>Bacilli</taxon>
        <taxon>Bacillales</taxon>
        <taxon>Paenibacillaceae</taxon>
    </lineage>
</organism>
<evidence type="ECO:0000313" key="4">
    <source>
        <dbReference type="Proteomes" id="UP001597497"/>
    </source>
</evidence>
<proteinExistence type="predicted"/>
<reference evidence="4" key="1">
    <citation type="journal article" date="2019" name="Int. J. Syst. Evol. Microbiol.">
        <title>The Global Catalogue of Microorganisms (GCM) 10K type strain sequencing project: providing services to taxonomists for standard genome sequencing and annotation.</title>
        <authorList>
            <consortium name="The Broad Institute Genomics Platform"/>
            <consortium name="The Broad Institute Genome Sequencing Center for Infectious Disease"/>
            <person name="Wu L."/>
            <person name="Ma J."/>
        </authorList>
    </citation>
    <scope>NUCLEOTIDE SEQUENCE [LARGE SCALE GENOMIC DNA]</scope>
    <source>
        <strain evidence="4">KCTC 33676</strain>
    </source>
</reference>
<keyword evidence="1" id="KW-0812">Transmembrane</keyword>
<dbReference type="Gene3D" id="3.90.550.10">
    <property type="entry name" value="Spore Coat Polysaccharide Biosynthesis Protein SpsA, Chain A"/>
    <property type="match status" value="1"/>
</dbReference>
<protein>
    <submittedName>
        <fullName evidence="3">Glycosyltransferase family 2 protein</fullName>
        <ecNumber evidence="3">2.4.-.-</ecNumber>
    </submittedName>
</protein>
<dbReference type="PANTHER" id="PTHR43630">
    <property type="entry name" value="POLY-BETA-1,6-N-ACETYL-D-GLUCOSAMINE SYNTHASE"/>
    <property type="match status" value="1"/>
</dbReference>
<dbReference type="EC" id="2.4.-.-" evidence="3"/>
<feature type="transmembrane region" description="Helical" evidence="1">
    <location>
        <begin position="218"/>
        <end position="235"/>
    </location>
</feature>
<comment type="caution">
    <text evidence="3">The sequence shown here is derived from an EMBL/GenBank/DDBJ whole genome shotgun (WGS) entry which is preliminary data.</text>
</comment>